<proteinExistence type="predicted"/>
<gene>
    <name evidence="2" type="ORF">S06H3_12595</name>
</gene>
<keyword evidence="1" id="KW-0812">Transmembrane</keyword>
<name>X1MR76_9ZZZZ</name>
<evidence type="ECO:0000256" key="1">
    <source>
        <dbReference type="SAM" id="Phobius"/>
    </source>
</evidence>
<sequence length="63" mass="6605">YKESLKLFAVAFDEKKAQYLGGVPPLPVGGVIDFLKKWWPYLLAGGIAVAGVGAAIAAGKKKS</sequence>
<evidence type="ECO:0000313" key="2">
    <source>
        <dbReference type="EMBL" id="GAI08884.1"/>
    </source>
</evidence>
<comment type="caution">
    <text evidence="2">The sequence shown here is derived from an EMBL/GenBank/DDBJ whole genome shotgun (WGS) entry which is preliminary data.</text>
</comment>
<keyword evidence="1" id="KW-0472">Membrane</keyword>
<dbReference type="EMBL" id="BARV01006160">
    <property type="protein sequence ID" value="GAI08884.1"/>
    <property type="molecule type" value="Genomic_DNA"/>
</dbReference>
<feature type="non-terminal residue" evidence="2">
    <location>
        <position position="1"/>
    </location>
</feature>
<keyword evidence="1" id="KW-1133">Transmembrane helix</keyword>
<protein>
    <submittedName>
        <fullName evidence="2">Uncharacterized protein</fullName>
    </submittedName>
</protein>
<dbReference type="AlphaFoldDB" id="X1MR76"/>
<organism evidence="2">
    <name type="scientific">marine sediment metagenome</name>
    <dbReference type="NCBI Taxonomy" id="412755"/>
    <lineage>
        <taxon>unclassified sequences</taxon>
        <taxon>metagenomes</taxon>
        <taxon>ecological metagenomes</taxon>
    </lineage>
</organism>
<feature type="transmembrane region" description="Helical" evidence="1">
    <location>
        <begin position="38"/>
        <end position="58"/>
    </location>
</feature>
<reference evidence="2" key="1">
    <citation type="journal article" date="2014" name="Front. Microbiol.">
        <title>High frequency of phylogenetically diverse reductive dehalogenase-homologous genes in deep subseafloor sedimentary metagenomes.</title>
        <authorList>
            <person name="Kawai M."/>
            <person name="Futagami T."/>
            <person name="Toyoda A."/>
            <person name="Takaki Y."/>
            <person name="Nishi S."/>
            <person name="Hori S."/>
            <person name="Arai W."/>
            <person name="Tsubouchi T."/>
            <person name="Morono Y."/>
            <person name="Uchiyama I."/>
            <person name="Ito T."/>
            <person name="Fujiyama A."/>
            <person name="Inagaki F."/>
            <person name="Takami H."/>
        </authorList>
    </citation>
    <scope>NUCLEOTIDE SEQUENCE</scope>
    <source>
        <strain evidence="2">Expedition CK06-06</strain>
    </source>
</reference>
<accession>X1MR76</accession>